<protein>
    <submittedName>
        <fullName evidence="2">Mitochondrial import receptor subunit TOM34</fullName>
    </submittedName>
</protein>
<reference evidence="2" key="1">
    <citation type="journal article" date="2014" name="PLoS ONE">
        <title>Transcriptome-Based Identification of ABC Transporters in the Western Tarnished Plant Bug Lygus hesperus.</title>
        <authorList>
            <person name="Hull J.J."/>
            <person name="Chaney K."/>
            <person name="Geib S.M."/>
            <person name="Fabrick J.A."/>
            <person name="Brent C.S."/>
            <person name="Walsh D."/>
            <person name="Lavine L.C."/>
        </authorList>
    </citation>
    <scope>NUCLEOTIDE SEQUENCE</scope>
</reference>
<dbReference type="SUPFAM" id="SSF48452">
    <property type="entry name" value="TPR-like"/>
    <property type="match status" value="1"/>
</dbReference>
<dbReference type="Gene3D" id="1.25.40.10">
    <property type="entry name" value="Tetratricopeptide repeat domain"/>
    <property type="match status" value="1"/>
</dbReference>
<keyword evidence="2" id="KW-0675">Receptor</keyword>
<organism evidence="2">
    <name type="scientific">Lygus hesperus</name>
    <name type="common">Western plant bug</name>
    <dbReference type="NCBI Taxonomy" id="30085"/>
    <lineage>
        <taxon>Eukaryota</taxon>
        <taxon>Metazoa</taxon>
        <taxon>Ecdysozoa</taxon>
        <taxon>Arthropoda</taxon>
        <taxon>Hexapoda</taxon>
        <taxon>Insecta</taxon>
        <taxon>Pterygota</taxon>
        <taxon>Neoptera</taxon>
        <taxon>Paraneoptera</taxon>
        <taxon>Hemiptera</taxon>
        <taxon>Heteroptera</taxon>
        <taxon>Panheteroptera</taxon>
        <taxon>Cimicomorpha</taxon>
        <taxon>Miridae</taxon>
        <taxon>Mirini</taxon>
        <taxon>Lygus</taxon>
    </lineage>
</organism>
<sequence length="115" mass="13207">MSNGRQYYNDALSKYTEALMRDAENMRALYSRAELNSLLKRHDDALHDLNTLLRLSPSHAEALRLRISLNAQQGQLYSAAQDADRLVTIYKTNKHSAKAKEMQNSAEKLHNYAKR</sequence>
<evidence type="ECO:0000313" key="2">
    <source>
        <dbReference type="EMBL" id="JAG28127.1"/>
    </source>
</evidence>
<dbReference type="EMBL" id="GDHC01007017">
    <property type="protein sequence ID" value="JAQ11612.1"/>
    <property type="molecule type" value="Transcribed_RNA"/>
</dbReference>
<dbReference type="AlphaFoldDB" id="A0A0A9Y508"/>
<evidence type="ECO:0000313" key="1">
    <source>
        <dbReference type="EMBL" id="JAG18353.1"/>
    </source>
</evidence>
<reference evidence="3" key="3">
    <citation type="journal article" date="2016" name="Gigascience">
        <title>De novo construction of an expanded transcriptome assembly for the western tarnished plant bug, Lygus hesperus.</title>
        <authorList>
            <person name="Tassone E.E."/>
            <person name="Geib S.M."/>
            <person name="Hall B."/>
            <person name="Fabrick J.A."/>
            <person name="Brent C.S."/>
            <person name="Hull J.J."/>
        </authorList>
    </citation>
    <scope>NUCLEOTIDE SEQUENCE</scope>
</reference>
<dbReference type="InterPro" id="IPR011990">
    <property type="entry name" value="TPR-like_helical_dom_sf"/>
</dbReference>
<gene>
    <name evidence="2" type="primary">TOMM34_0</name>
    <name evidence="1" type="synonym">TOMM34_1</name>
    <name evidence="2" type="ORF">CM83_4563</name>
    <name evidence="1" type="ORF">CM83_4564</name>
    <name evidence="3" type="ORF">g.948</name>
</gene>
<accession>A0A0A9Y508</accession>
<evidence type="ECO:0000313" key="3">
    <source>
        <dbReference type="EMBL" id="JAQ11612.1"/>
    </source>
</evidence>
<dbReference type="Pfam" id="PF13432">
    <property type="entry name" value="TPR_16"/>
    <property type="match status" value="1"/>
</dbReference>
<proteinExistence type="predicted"/>
<dbReference type="EMBL" id="GBHO01025251">
    <property type="protein sequence ID" value="JAG18353.1"/>
    <property type="molecule type" value="Transcribed_RNA"/>
</dbReference>
<reference evidence="2" key="2">
    <citation type="submission" date="2014-07" db="EMBL/GenBank/DDBJ databases">
        <authorList>
            <person name="Hull J."/>
        </authorList>
    </citation>
    <scope>NUCLEOTIDE SEQUENCE</scope>
</reference>
<dbReference type="EMBL" id="GBHO01015477">
    <property type="protein sequence ID" value="JAG28127.1"/>
    <property type="molecule type" value="Transcribed_RNA"/>
</dbReference>
<name>A0A0A9Y508_LYGHE</name>